<keyword evidence="11" id="KW-1185">Reference proteome</keyword>
<dbReference type="Proteomes" id="UP001601288">
    <property type="component" value="Unassembled WGS sequence"/>
</dbReference>
<proteinExistence type="predicted"/>
<feature type="transmembrane region" description="Helical" evidence="8">
    <location>
        <begin position="402"/>
        <end position="425"/>
    </location>
</feature>
<dbReference type="Gene3D" id="1.20.1250.20">
    <property type="entry name" value="MFS general substrate transporter like domains"/>
    <property type="match status" value="1"/>
</dbReference>
<keyword evidence="5 8" id="KW-1133">Transmembrane helix</keyword>
<name>A0ABW6LDX4_9ACTN</name>
<feature type="transmembrane region" description="Helical" evidence="8">
    <location>
        <begin position="74"/>
        <end position="98"/>
    </location>
</feature>
<evidence type="ECO:0000313" key="11">
    <source>
        <dbReference type="Proteomes" id="UP001601288"/>
    </source>
</evidence>
<dbReference type="Gene3D" id="1.20.1720.10">
    <property type="entry name" value="Multidrug resistance protein D"/>
    <property type="match status" value="1"/>
</dbReference>
<evidence type="ECO:0000256" key="6">
    <source>
        <dbReference type="ARBA" id="ARBA00023136"/>
    </source>
</evidence>
<dbReference type="PRINTS" id="PR01036">
    <property type="entry name" value="TCRTETB"/>
</dbReference>
<feature type="domain" description="Major facilitator superfamily (MFS) profile" evidence="9">
    <location>
        <begin position="9"/>
        <end position="463"/>
    </location>
</feature>
<gene>
    <name evidence="10" type="ORF">ACFYM3_12320</name>
</gene>
<keyword evidence="2" id="KW-0813">Transport</keyword>
<feature type="transmembrane region" description="Helical" evidence="8">
    <location>
        <begin position="437"/>
        <end position="459"/>
    </location>
</feature>
<keyword evidence="3" id="KW-1003">Cell membrane</keyword>
<feature type="transmembrane region" description="Helical" evidence="8">
    <location>
        <begin position="104"/>
        <end position="121"/>
    </location>
</feature>
<feature type="transmembrane region" description="Helical" evidence="8">
    <location>
        <begin position="362"/>
        <end position="381"/>
    </location>
</feature>
<keyword evidence="4 8" id="KW-0812">Transmembrane</keyword>
<evidence type="ECO:0000256" key="1">
    <source>
        <dbReference type="ARBA" id="ARBA00004651"/>
    </source>
</evidence>
<evidence type="ECO:0000256" key="5">
    <source>
        <dbReference type="ARBA" id="ARBA00022989"/>
    </source>
</evidence>
<dbReference type="SUPFAM" id="SSF103473">
    <property type="entry name" value="MFS general substrate transporter"/>
    <property type="match status" value="1"/>
</dbReference>
<accession>A0ABW6LDX4</accession>
<dbReference type="PANTHER" id="PTHR42718">
    <property type="entry name" value="MAJOR FACILITATOR SUPERFAMILY MULTIDRUG TRANSPORTER MFSC"/>
    <property type="match status" value="1"/>
</dbReference>
<evidence type="ECO:0000256" key="3">
    <source>
        <dbReference type="ARBA" id="ARBA00022475"/>
    </source>
</evidence>
<feature type="transmembrane region" description="Helical" evidence="8">
    <location>
        <begin position="163"/>
        <end position="183"/>
    </location>
</feature>
<dbReference type="InterPro" id="IPR036259">
    <property type="entry name" value="MFS_trans_sf"/>
</dbReference>
<reference evidence="10 11" key="1">
    <citation type="submission" date="2024-10" db="EMBL/GenBank/DDBJ databases">
        <title>The Natural Products Discovery Center: Release of the First 8490 Sequenced Strains for Exploring Actinobacteria Biosynthetic Diversity.</title>
        <authorList>
            <person name="Kalkreuter E."/>
            <person name="Kautsar S.A."/>
            <person name="Yang D."/>
            <person name="Bader C.D."/>
            <person name="Teijaro C.N."/>
            <person name="Fluegel L."/>
            <person name="Davis C.M."/>
            <person name="Simpson J.R."/>
            <person name="Lauterbach L."/>
            <person name="Steele A.D."/>
            <person name="Gui C."/>
            <person name="Meng S."/>
            <person name="Li G."/>
            <person name="Viehrig K."/>
            <person name="Ye F."/>
            <person name="Su P."/>
            <person name="Kiefer A.F."/>
            <person name="Nichols A."/>
            <person name="Cepeda A.J."/>
            <person name="Yan W."/>
            <person name="Fan B."/>
            <person name="Jiang Y."/>
            <person name="Adhikari A."/>
            <person name="Zheng C.-J."/>
            <person name="Schuster L."/>
            <person name="Cowan T.M."/>
            <person name="Smanski M.J."/>
            <person name="Chevrette M.G."/>
            <person name="De Carvalho L.P.S."/>
            <person name="Shen B."/>
        </authorList>
    </citation>
    <scope>NUCLEOTIDE SEQUENCE [LARGE SCALE GENOMIC DNA]</scope>
    <source>
        <strain evidence="10 11">NPDC007066</strain>
    </source>
</reference>
<feature type="transmembrane region" description="Helical" evidence="8">
    <location>
        <begin position="231"/>
        <end position="249"/>
    </location>
</feature>
<protein>
    <submittedName>
        <fullName evidence="10">MFS transporter</fullName>
    </submittedName>
</protein>
<keyword evidence="7" id="KW-0046">Antibiotic resistance</keyword>
<comment type="caution">
    <text evidence="10">The sequence shown here is derived from an EMBL/GenBank/DDBJ whole genome shotgun (WGS) entry which is preliminary data.</text>
</comment>
<dbReference type="EMBL" id="JBIAFP010000006">
    <property type="protein sequence ID" value="MFE9225396.1"/>
    <property type="molecule type" value="Genomic_DNA"/>
</dbReference>
<organism evidence="10 11">
    <name type="scientific">Streptomyces massasporeus</name>
    <dbReference type="NCBI Taxonomy" id="67324"/>
    <lineage>
        <taxon>Bacteria</taxon>
        <taxon>Bacillati</taxon>
        <taxon>Actinomycetota</taxon>
        <taxon>Actinomycetes</taxon>
        <taxon>Kitasatosporales</taxon>
        <taxon>Streptomycetaceae</taxon>
        <taxon>Streptomyces</taxon>
    </lineage>
</organism>
<feature type="transmembrane region" description="Helical" evidence="8">
    <location>
        <begin position="305"/>
        <end position="324"/>
    </location>
</feature>
<dbReference type="InterPro" id="IPR011701">
    <property type="entry name" value="MFS"/>
</dbReference>
<evidence type="ECO:0000256" key="2">
    <source>
        <dbReference type="ARBA" id="ARBA00022448"/>
    </source>
</evidence>
<dbReference type="PANTHER" id="PTHR42718:SF46">
    <property type="entry name" value="BLR6921 PROTEIN"/>
    <property type="match status" value="1"/>
</dbReference>
<keyword evidence="6 8" id="KW-0472">Membrane</keyword>
<dbReference type="RefSeq" id="WP_358286591.1">
    <property type="nucleotide sequence ID" value="NZ_JBEYGJ010000027.1"/>
</dbReference>
<evidence type="ECO:0000256" key="4">
    <source>
        <dbReference type="ARBA" id="ARBA00022692"/>
    </source>
</evidence>
<dbReference type="Pfam" id="PF07690">
    <property type="entry name" value="MFS_1"/>
    <property type="match status" value="1"/>
</dbReference>
<feature type="transmembrane region" description="Helical" evidence="8">
    <location>
        <begin position="133"/>
        <end position="151"/>
    </location>
</feature>
<feature type="transmembrane region" description="Helical" evidence="8">
    <location>
        <begin position="45"/>
        <end position="62"/>
    </location>
</feature>
<dbReference type="PROSITE" id="PS50850">
    <property type="entry name" value="MFS"/>
    <property type="match status" value="1"/>
</dbReference>
<evidence type="ECO:0000259" key="9">
    <source>
        <dbReference type="PROSITE" id="PS50850"/>
    </source>
</evidence>
<evidence type="ECO:0000313" key="10">
    <source>
        <dbReference type="EMBL" id="MFE9225396.1"/>
    </source>
</evidence>
<sequence length="480" mass="49342">MSRLRTLGIVGTVLLSSFLTALDNTVVNVALPQISRELDLDEADLKWVAAVYPLALASFLLAGGQLSDSKGRRWTLLTGIAAFTASSLCCGLSETGSLLVACRGAQGIGAALILPASLAILSHDIPPRARTAGFGATMAILASALALGPVISGMVTQYSGWEWLFFMNVPLGLISFLACAVAVPRFSVKGPDSRSPFAVSTHLLALASASCAAVVYCLIEGPTYGFTRPPIIIAGCFAMIGLTVIFFNAGGSRNKSLTVLFCQRTFIGGVITQLLWGLGVSGVYFYTSQFLQNGLRLSPSAAGLAFTPVASALLLTAPFVAALARRFGDHRVTAAGLVLVSVGLLLIALGSVHGALTHLLPGLSAIGVGSALALPMTTRALESAPHHLSGLAAGLFSATRELSGVFGIALVGAVVTFVQAASLAADVSRGDAFLAGYQMGLCIAAVLVGAAAPVAVWALRDRPVRGRDEHPSGAPTGERN</sequence>
<feature type="transmembrane region" description="Helical" evidence="8">
    <location>
        <begin position="261"/>
        <end position="285"/>
    </location>
</feature>
<dbReference type="InterPro" id="IPR020846">
    <property type="entry name" value="MFS_dom"/>
</dbReference>
<dbReference type="CDD" id="cd17321">
    <property type="entry name" value="MFS_MMR_MDR_like"/>
    <property type="match status" value="1"/>
</dbReference>
<comment type="subcellular location">
    <subcellularLocation>
        <location evidence="1">Cell membrane</location>
        <topology evidence="1">Multi-pass membrane protein</topology>
    </subcellularLocation>
</comment>
<feature type="transmembrane region" description="Helical" evidence="8">
    <location>
        <begin position="195"/>
        <end position="219"/>
    </location>
</feature>
<evidence type="ECO:0000256" key="7">
    <source>
        <dbReference type="ARBA" id="ARBA00023251"/>
    </source>
</evidence>
<feature type="transmembrane region" description="Helical" evidence="8">
    <location>
        <begin position="336"/>
        <end position="356"/>
    </location>
</feature>
<evidence type="ECO:0000256" key="8">
    <source>
        <dbReference type="SAM" id="Phobius"/>
    </source>
</evidence>